<dbReference type="FunFam" id="3.30.200.20:FF:000061">
    <property type="entry name" value="Dual specificity protein kinase CLK2"/>
    <property type="match status" value="1"/>
</dbReference>
<evidence type="ECO:0000256" key="10">
    <source>
        <dbReference type="ARBA" id="ARBA00023242"/>
    </source>
</evidence>
<evidence type="ECO:0000256" key="12">
    <source>
        <dbReference type="ARBA" id="ARBA00049003"/>
    </source>
</evidence>
<dbReference type="CTD" id="43415"/>
<evidence type="ECO:0000313" key="19">
    <source>
        <dbReference type="Proteomes" id="UP000007801"/>
    </source>
</evidence>
<evidence type="ECO:0000256" key="16">
    <source>
        <dbReference type="SAM" id="MobiDB-lite"/>
    </source>
</evidence>
<dbReference type="GO" id="GO:0005634">
    <property type="term" value="C:nucleus"/>
    <property type="evidence" value="ECO:0007669"/>
    <property type="project" value="UniProtKB-SubCell"/>
</dbReference>
<keyword evidence="3" id="KW-0723">Serine/threonine-protein kinase</keyword>
<comment type="catalytic activity">
    <reaction evidence="13">
        <text>L-threonyl-[protein] + ATP = O-phospho-L-threonyl-[protein] + ADP + H(+)</text>
        <dbReference type="Rhea" id="RHEA:46608"/>
        <dbReference type="Rhea" id="RHEA-COMP:11060"/>
        <dbReference type="Rhea" id="RHEA-COMP:11605"/>
        <dbReference type="ChEBI" id="CHEBI:15378"/>
        <dbReference type="ChEBI" id="CHEBI:30013"/>
        <dbReference type="ChEBI" id="CHEBI:30616"/>
        <dbReference type="ChEBI" id="CHEBI:61977"/>
        <dbReference type="ChEBI" id="CHEBI:456216"/>
        <dbReference type="EC" id="2.7.12.1"/>
    </reaction>
</comment>
<feature type="region of interest" description="Disordered" evidence="16">
    <location>
        <begin position="555"/>
        <end position="583"/>
    </location>
</feature>
<dbReference type="SMART" id="SM00220">
    <property type="entry name" value="S_TKc"/>
    <property type="match status" value="1"/>
</dbReference>
<comment type="subcellular location">
    <subcellularLocation>
        <location evidence="1">Nucleus</location>
    </subcellularLocation>
</comment>
<evidence type="ECO:0000256" key="11">
    <source>
        <dbReference type="ARBA" id="ARBA00037966"/>
    </source>
</evidence>
<dbReference type="PROSITE" id="PS00107">
    <property type="entry name" value="PROTEIN_KINASE_ATP"/>
    <property type="match status" value="1"/>
</dbReference>
<feature type="compositionally biased region" description="Basic residues" evidence="16">
    <location>
        <begin position="151"/>
        <end position="176"/>
    </location>
</feature>
<dbReference type="Gene3D" id="3.30.200.20">
    <property type="entry name" value="Phosphorylase Kinase, domain 1"/>
    <property type="match status" value="1"/>
</dbReference>
<evidence type="ECO:0000256" key="4">
    <source>
        <dbReference type="ARBA" id="ARBA00022553"/>
    </source>
</evidence>
<dbReference type="AlphaFoldDB" id="A0A0P8XYL8"/>
<evidence type="ECO:0000256" key="3">
    <source>
        <dbReference type="ARBA" id="ARBA00022527"/>
    </source>
</evidence>
<evidence type="ECO:0000256" key="5">
    <source>
        <dbReference type="ARBA" id="ARBA00022679"/>
    </source>
</evidence>
<dbReference type="PROSITE" id="PS00108">
    <property type="entry name" value="PROTEIN_KINASE_ST"/>
    <property type="match status" value="1"/>
</dbReference>
<dbReference type="OrthoDB" id="283111at2759"/>
<dbReference type="PANTHER" id="PTHR45646:SF11">
    <property type="entry name" value="SERINE_THREONINE-PROTEIN KINASE DOA"/>
    <property type="match status" value="1"/>
</dbReference>
<evidence type="ECO:0000256" key="9">
    <source>
        <dbReference type="ARBA" id="ARBA00023137"/>
    </source>
</evidence>
<evidence type="ECO:0000256" key="13">
    <source>
        <dbReference type="ARBA" id="ARBA00049308"/>
    </source>
</evidence>
<feature type="region of interest" description="Disordered" evidence="16">
    <location>
        <begin position="1"/>
        <end position="22"/>
    </location>
</feature>
<evidence type="ECO:0000256" key="15">
    <source>
        <dbReference type="PROSITE-ProRule" id="PRU10141"/>
    </source>
</evidence>
<dbReference type="GO" id="GO:0004713">
    <property type="term" value="F:protein tyrosine kinase activity"/>
    <property type="evidence" value="ECO:0007669"/>
    <property type="project" value="UniProtKB-KW"/>
</dbReference>
<protein>
    <recommendedName>
        <fullName evidence="2">dual-specificity kinase</fullName>
        <ecNumber evidence="2">2.7.12.1</ecNumber>
    </recommendedName>
</protein>
<dbReference type="SUPFAM" id="SSF56112">
    <property type="entry name" value="Protein kinase-like (PK-like)"/>
    <property type="match status" value="1"/>
</dbReference>
<feature type="compositionally biased region" description="Pro residues" evidence="16">
    <location>
        <begin position="50"/>
        <end position="61"/>
    </location>
</feature>
<feature type="compositionally biased region" description="Basic residues" evidence="16">
    <location>
        <begin position="115"/>
        <end position="128"/>
    </location>
</feature>
<feature type="compositionally biased region" description="Basic and acidic residues" evidence="16">
    <location>
        <begin position="574"/>
        <end position="583"/>
    </location>
</feature>
<dbReference type="FunFam" id="1.10.510.10:FF:000145">
    <property type="entry name" value="Dual specificity protein kinase CLK2"/>
    <property type="match status" value="1"/>
</dbReference>
<evidence type="ECO:0000259" key="17">
    <source>
        <dbReference type="PROSITE" id="PS50011"/>
    </source>
</evidence>
<gene>
    <name evidence="18" type="primary">Dana\GF17020</name>
    <name evidence="18" type="synonym">dana_GLEANR_18288</name>
    <name evidence="18" type="ORF">GF17020</name>
</gene>
<evidence type="ECO:0000256" key="14">
    <source>
        <dbReference type="ARBA" id="ARBA00051680"/>
    </source>
</evidence>
<dbReference type="GO" id="GO:0004674">
    <property type="term" value="F:protein serine/threonine kinase activity"/>
    <property type="evidence" value="ECO:0007669"/>
    <property type="project" value="UniProtKB-KW"/>
</dbReference>
<organism evidence="18 19">
    <name type="scientific">Drosophila ananassae</name>
    <name type="common">Fruit fly</name>
    <dbReference type="NCBI Taxonomy" id="7217"/>
    <lineage>
        <taxon>Eukaryota</taxon>
        <taxon>Metazoa</taxon>
        <taxon>Ecdysozoa</taxon>
        <taxon>Arthropoda</taxon>
        <taxon>Hexapoda</taxon>
        <taxon>Insecta</taxon>
        <taxon>Pterygota</taxon>
        <taxon>Neoptera</taxon>
        <taxon>Endopterygota</taxon>
        <taxon>Diptera</taxon>
        <taxon>Brachycera</taxon>
        <taxon>Muscomorpha</taxon>
        <taxon>Ephydroidea</taxon>
        <taxon>Drosophilidae</taxon>
        <taxon>Drosophila</taxon>
        <taxon>Sophophora</taxon>
    </lineage>
</organism>
<dbReference type="Pfam" id="PF00069">
    <property type="entry name" value="Pkinase"/>
    <property type="match status" value="1"/>
</dbReference>
<keyword evidence="10" id="KW-0539">Nucleus</keyword>
<accession>A0A0P8XYL8</accession>
<evidence type="ECO:0000256" key="1">
    <source>
        <dbReference type="ARBA" id="ARBA00004123"/>
    </source>
</evidence>
<name>A0A0P8XYL8_DROAN</name>
<dbReference type="InterPro" id="IPR000719">
    <property type="entry name" value="Prot_kinase_dom"/>
</dbReference>
<feature type="domain" description="Protein kinase" evidence="17">
    <location>
        <begin position="236"/>
        <end position="550"/>
    </location>
</feature>
<dbReference type="InterPro" id="IPR017441">
    <property type="entry name" value="Protein_kinase_ATP_BS"/>
</dbReference>
<comment type="catalytic activity">
    <reaction evidence="14">
        <text>L-tyrosyl-[protein] + ATP = O-phospho-L-tyrosyl-[protein] + ADP + H(+)</text>
        <dbReference type="Rhea" id="RHEA:10596"/>
        <dbReference type="Rhea" id="RHEA-COMP:10136"/>
        <dbReference type="Rhea" id="RHEA-COMP:20101"/>
        <dbReference type="ChEBI" id="CHEBI:15378"/>
        <dbReference type="ChEBI" id="CHEBI:30616"/>
        <dbReference type="ChEBI" id="CHEBI:46858"/>
        <dbReference type="ChEBI" id="CHEBI:61978"/>
        <dbReference type="ChEBI" id="CHEBI:456216"/>
        <dbReference type="EC" id="2.7.12.1"/>
    </reaction>
</comment>
<feature type="region of interest" description="Disordered" evidence="16">
    <location>
        <begin position="50"/>
        <end position="218"/>
    </location>
</feature>
<dbReference type="PROSITE" id="PS50011">
    <property type="entry name" value="PROTEIN_KINASE_DOM"/>
    <property type="match status" value="1"/>
</dbReference>
<keyword evidence="4" id="KW-0597">Phosphoprotein</keyword>
<evidence type="ECO:0000313" key="18">
    <source>
        <dbReference type="EMBL" id="KPU79720.1"/>
    </source>
</evidence>
<feature type="binding site" evidence="15">
    <location>
        <position position="265"/>
    </location>
    <ligand>
        <name>ATP</name>
        <dbReference type="ChEBI" id="CHEBI:30616"/>
    </ligand>
</feature>
<feature type="compositionally biased region" description="Basic and acidic residues" evidence="16">
    <location>
        <begin position="193"/>
        <end position="202"/>
    </location>
</feature>
<dbReference type="PANTHER" id="PTHR45646">
    <property type="entry name" value="SERINE/THREONINE-PROTEIN KINASE DOA-RELATED"/>
    <property type="match status" value="1"/>
</dbReference>
<evidence type="ECO:0000256" key="6">
    <source>
        <dbReference type="ARBA" id="ARBA00022741"/>
    </source>
</evidence>
<dbReference type="InterPro" id="IPR011009">
    <property type="entry name" value="Kinase-like_dom_sf"/>
</dbReference>
<dbReference type="InterPro" id="IPR008271">
    <property type="entry name" value="Ser/Thr_kinase_AS"/>
</dbReference>
<comment type="catalytic activity">
    <reaction evidence="12">
        <text>L-seryl-[protein] + ATP = O-phospho-L-seryl-[protein] + ADP + H(+)</text>
        <dbReference type="Rhea" id="RHEA:17989"/>
        <dbReference type="Rhea" id="RHEA-COMP:9863"/>
        <dbReference type="Rhea" id="RHEA-COMP:11604"/>
        <dbReference type="ChEBI" id="CHEBI:15378"/>
        <dbReference type="ChEBI" id="CHEBI:29999"/>
        <dbReference type="ChEBI" id="CHEBI:30616"/>
        <dbReference type="ChEBI" id="CHEBI:83421"/>
        <dbReference type="ChEBI" id="CHEBI:456216"/>
        <dbReference type="EC" id="2.7.12.1"/>
    </reaction>
</comment>
<keyword evidence="6 15" id="KW-0547">Nucleotide-binding</keyword>
<dbReference type="EMBL" id="CH902617">
    <property type="protein sequence ID" value="KPU79720.1"/>
    <property type="molecule type" value="Genomic_DNA"/>
</dbReference>
<reference evidence="18 19" key="1">
    <citation type="journal article" date="2007" name="Nature">
        <title>Evolution of genes and genomes on the Drosophila phylogeny.</title>
        <authorList>
            <consortium name="Drosophila 12 Genomes Consortium"/>
            <person name="Clark A.G."/>
            <person name="Eisen M.B."/>
            <person name="Smith D.R."/>
            <person name="Bergman C.M."/>
            <person name="Oliver B."/>
            <person name="Markow T.A."/>
            <person name="Kaufman T.C."/>
            <person name="Kellis M."/>
            <person name="Gelbart W."/>
            <person name="Iyer V.N."/>
            <person name="Pollard D.A."/>
            <person name="Sackton T.B."/>
            <person name="Larracuente A.M."/>
            <person name="Singh N.D."/>
            <person name="Abad J.P."/>
            <person name="Abt D.N."/>
            <person name="Adryan B."/>
            <person name="Aguade M."/>
            <person name="Akashi H."/>
            <person name="Anderson W.W."/>
            <person name="Aquadro C.F."/>
            <person name="Ardell D.H."/>
            <person name="Arguello R."/>
            <person name="Artieri C.G."/>
            <person name="Barbash D.A."/>
            <person name="Barker D."/>
            <person name="Barsanti P."/>
            <person name="Batterham P."/>
            <person name="Batzoglou S."/>
            <person name="Begun D."/>
            <person name="Bhutkar A."/>
            <person name="Blanco E."/>
            <person name="Bosak S.A."/>
            <person name="Bradley R.K."/>
            <person name="Brand A.D."/>
            <person name="Brent M.R."/>
            <person name="Brooks A.N."/>
            <person name="Brown R.H."/>
            <person name="Butlin R.K."/>
            <person name="Caggese C."/>
            <person name="Calvi B.R."/>
            <person name="Bernardo de Carvalho A."/>
            <person name="Caspi A."/>
            <person name="Castrezana S."/>
            <person name="Celniker S.E."/>
            <person name="Chang J.L."/>
            <person name="Chapple C."/>
            <person name="Chatterji S."/>
            <person name="Chinwalla A."/>
            <person name="Civetta A."/>
            <person name="Clifton S.W."/>
            <person name="Comeron J.M."/>
            <person name="Costello J.C."/>
            <person name="Coyne J.A."/>
            <person name="Daub J."/>
            <person name="David R.G."/>
            <person name="Delcher A.L."/>
            <person name="Delehaunty K."/>
            <person name="Do C.B."/>
            <person name="Ebling H."/>
            <person name="Edwards K."/>
            <person name="Eickbush T."/>
            <person name="Evans J.D."/>
            <person name="Filipski A."/>
            <person name="Findeiss S."/>
            <person name="Freyhult E."/>
            <person name="Fulton L."/>
            <person name="Fulton R."/>
            <person name="Garcia A.C."/>
            <person name="Gardiner A."/>
            <person name="Garfield D.A."/>
            <person name="Garvin B.E."/>
            <person name="Gibson G."/>
            <person name="Gilbert D."/>
            <person name="Gnerre S."/>
            <person name="Godfrey J."/>
            <person name="Good R."/>
            <person name="Gotea V."/>
            <person name="Gravely B."/>
            <person name="Greenberg A.J."/>
            <person name="Griffiths-Jones S."/>
            <person name="Gross S."/>
            <person name="Guigo R."/>
            <person name="Gustafson E.A."/>
            <person name="Haerty W."/>
            <person name="Hahn M.W."/>
            <person name="Halligan D.L."/>
            <person name="Halpern A.L."/>
            <person name="Halter G.M."/>
            <person name="Han M.V."/>
            <person name="Heger A."/>
            <person name="Hillier L."/>
            <person name="Hinrichs A.S."/>
            <person name="Holmes I."/>
            <person name="Hoskins R.A."/>
            <person name="Hubisz M.J."/>
            <person name="Hultmark D."/>
            <person name="Huntley M.A."/>
            <person name="Jaffe D.B."/>
            <person name="Jagadeeshan S."/>
            <person name="Jeck W.R."/>
            <person name="Johnson J."/>
            <person name="Jones C.D."/>
            <person name="Jordan W.C."/>
            <person name="Karpen G.H."/>
            <person name="Kataoka E."/>
            <person name="Keightley P.D."/>
            <person name="Kheradpour P."/>
            <person name="Kirkness E.F."/>
            <person name="Koerich L.B."/>
            <person name="Kristiansen K."/>
            <person name="Kudrna D."/>
            <person name="Kulathinal R.J."/>
            <person name="Kumar S."/>
            <person name="Kwok R."/>
            <person name="Lander E."/>
            <person name="Langley C.H."/>
            <person name="Lapoint R."/>
            <person name="Lazzaro B.P."/>
            <person name="Lee S.J."/>
            <person name="Levesque L."/>
            <person name="Li R."/>
            <person name="Lin C.F."/>
            <person name="Lin M.F."/>
            <person name="Lindblad-Toh K."/>
            <person name="Llopart A."/>
            <person name="Long M."/>
            <person name="Low L."/>
            <person name="Lozovsky E."/>
            <person name="Lu J."/>
            <person name="Luo M."/>
            <person name="Machado C.A."/>
            <person name="Makalowski W."/>
            <person name="Marzo M."/>
            <person name="Matsuda M."/>
            <person name="Matzkin L."/>
            <person name="McAllister B."/>
            <person name="McBride C.S."/>
            <person name="McKernan B."/>
            <person name="McKernan K."/>
            <person name="Mendez-Lago M."/>
            <person name="Minx P."/>
            <person name="Mollenhauer M.U."/>
            <person name="Montooth K."/>
            <person name="Mount S.M."/>
            <person name="Mu X."/>
            <person name="Myers E."/>
            <person name="Negre B."/>
            <person name="Newfeld S."/>
            <person name="Nielsen R."/>
            <person name="Noor M.A."/>
            <person name="O'Grady P."/>
            <person name="Pachter L."/>
            <person name="Papaceit M."/>
            <person name="Parisi M.J."/>
            <person name="Parisi M."/>
            <person name="Parts L."/>
            <person name="Pedersen J.S."/>
            <person name="Pesole G."/>
            <person name="Phillippy A.M."/>
            <person name="Ponting C.P."/>
            <person name="Pop M."/>
            <person name="Porcelli D."/>
            <person name="Powell J.R."/>
            <person name="Prohaska S."/>
            <person name="Pruitt K."/>
            <person name="Puig M."/>
            <person name="Quesneville H."/>
            <person name="Ram K.R."/>
            <person name="Rand D."/>
            <person name="Rasmussen M.D."/>
            <person name="Reed L.K."/>
            <person name="Reenan R."/>
            <person name="Reily A."/>
            <person name="Remington K.A."/>
            <person name="Rieger T.T."/>
            <person name="Ritchie M.G."/>
            <person name="Robin C."/>
            <person name="Rogers Y.H."/>
            <person name="Rohde C."/>
            <person name="Rozas J."/>
            <person name="Rubenfield M.J."/>
            <person name="Ruiz A."/>
            <person name="Russo S."/>
            <person name="Salzberg S.L."/>
            <person name="Sanchez-Gracia A."/>
            <person name="Saranga D.J."/>
            <person name="Sato H."/>
            <person name="Schaeffer S.W."/>
            <person name="Schatz M.C."/>
            <person name="Schlenke T."/>
            <person name="Schwartz R."/>
            <person name="Segarra C."/>
            <person name="Singh R.S."/>
            <person name="Sirot L."/>
            <person name="Sirota M."/>
            <person name="Sisneros N.B."/>
            <person name="Smith C.D."/>
            <person name="Smith T.F."/>
            <person name="Spieth J."/>
            <person name="Stage D.E."/>
            <person name="Stark A."/>
            <person name="Stephan W."/>
            <person name="Strausberg R.L."/>
            <person name="Strempel S."/>
            <person name="Sturgill D."/>
            <person name="Sutton G."/>
            <person name="Sutton G.G."/>
            <person name="Tao W."/>
            <person name="Teichmann S."/>
            <person name="Tobari Y.N."/>
            <person name="Tomimura Y."/>
            <person name="Tsolas J.M."/>
            <person name="Valente V.L."/>
            <person name="Venter E."/>
            <person name="Venter J.C."/>
            <person name="Vicario S."/>
            <person name="Vieira F.G."/>
            <person name="Vilella A.J."/>
            <person name="Villasante A."/>
            <person name="Walenz B."/>
            <person name="Wang J."/>
            <person name="Wasserman M."/>
            <person name="Watts T."/>
            <person name="Wilson D."/>
            <person name="Wilson R.K."/>
            <person name="Wing R.A."/>
            <person name="Wolfner M.F."/>
            <person name="Wong A."/>
            <person name="Wong G.K."/>
            <person name="Wu C.I."/>
            <person name="Wu G."/>
            <person name="Yamamoto D."/>
            <person name="Yang H.P."/>
            <person name="Yang S.P."/>
            <person name="Yorke J.A."/>
            <person name="Yoshida K."/>
            <person name="Zdobnov E."/>
            <person name="Zhang P."/>
            <person name="Zhang Y."/>
            <person name="Zimin A.V."/>
            <person name="Baldwin J."/>
            <person name="Abdouelleil A."/>
            <person name="Abdulkadir J."/>
            <person name="Abebe A."/>
            <person name="Abera B."/>
            <person name="Abreu J."/>
            <person name="Acer S.C."/>
            <person name="Aftuck L."/>
            <person name="Alexander A."/>
            <person name="An P."/>
            <person name="Anderson E."/>
            <person name="Anderson S."/>
            <person name="Arachi H."/>
            <person name="Azer M."/>
            <person name="Bachantsang P."/>
            <person name="Barry A."/>
            <person name="Bayul T."/>
            <person name="Berlin A."/>
            <person name="Bessette D."/>
            <person name="Bloom T."/>
            <person name="Blye J."/>
            <person name="Boguslavskiy L."/>
            <person name="Bonnet C."/>
            <person name="Boukhgalter B."/>
            <person name="Bourzgui I."/>
            <person name="Brown A."/>
            <person name="Cahill P."/>
            <person name="Channer S."/>
            <person name="Cheshatsang Y."/>
            <person name="Chuda L."/>
            <person name="Citroen M."/>
            <person name="Collymore A."/>
            <person name="Cooke P."/>
            <person name="Costello M."/>
            <person name="D'Aco K."/>
            <person name="Daza R."/>
            <person name="De Haan G."/>
            <person name="DeGray S."/>
            <person name="DeMaso C."/>
            <person name="Dhargay N."/>
            <person name="Dooley K."/>
            <person name="Dooley E."/>
            <person name="Doricent M."/>
            <person name="Dorje P."/>
            <person name="Dorjee K."/>
            <person name="Dupes A."/>
            <person name="Elong R."/>
            <person name="Falk J."/>
            <person name="Farina A."/>
            <person name="Faro S."/>
            <person name="Ferguson D."/>
            <person name="Fisher S."/>
            <person name="Foley C.D."/>
            <person name="Franke A."/>
            <person name="Friedrich D."/>
            <person name="Gadbois L."/>
            <person name="Gearin G."/>
            <person name="Gearin C.R."/>
            <person name="Giannoukos G."/>
            <person name="Goode T."/>
            <person name="Graham J."/>
            <person name="Grandbois E."/>
            <person name="Grewal S."/>
            <person name="Gyaltsen K."/>
            <person name="Hafez N."/>
            <person name="Hagos B."/>
            <person name="Hall J."/>
            <person name="Henson C."/>
            <person name="Hollinger A."/>
            <person name="Honan T."/>
            <person name="Huard M.D."/>
            <person name="Hughes L."/>
            <person name="Hurhula B."/>
            <person name="Husby M.E."/>
            <person name="Kamat A."/>
            <person name="Kanga B."/>
            <person name="Kashin S."/>
            <person name="Khazanovich D."/>
            <person name="Kisner P."/>
            <person name="Lance K."/>
            <person name="Lara M."/>
            <person name="Lee W."/>
            <person name="Lennon N."/>
            <person name="Letendre F."/>
            <person name="LeVine R."/>
            <person name="Lipovsky A."/>
            <person name="Liu X."/>
            <person name="Liu J."/>
            <person name="Liu S."/>
            <person name="Lokyitsang T."/>
            <person name="Lokyitsang Y."/>
            <person name="Lubonja R."/>
            <person name="Lui A."/>
            <person name="MacDonald P."/>
            <person name="Magnisalis V."/>
            <person name="Maru K."/>
            <person name="Matthews C."/>
            <person name="McCusker W."/>
            <person name="McDonough S."/>
            <person name="Mehta T."/>
            <person name="Meldrim J."/>
            <person name="Meneus L."/>
            <person name="Mihai O."/>
            <person name="Mihalev A."/>
            <person name="Mihova T."/>
            <person name="Mittelman R."/>
            <person name="Mlenga V."/>
            <person name="Montmayeur A."/>
            <person name="Mulrain L."/>
            <person name="Navidi A."/>
            <person name="Naylor J."/>
            <person name="Negash T."/>
            <person name="Nguyen T."/>
            <person name="Nguyen N."/>
            <person name="Nicol R."/>
            <person name="Norbu C."/>
            <person name="Norbu N."/>
            <person name="Novod N."/>
            <person name="O'Neill B."/>
            <person name="Osman S."/>
            <person name="Markiewicz E."/>
            <person name="Oyono O.L."/>
            <person name="Patti C."/>
            <person name="Phunkhang P."/>
            <person name="Pierre F."/>
            <person name="Priest M."/>
            <person name="Raghuraman S."/>
            <person name="Rege F."/>
            <person name="Reyes R."/>
            <person name="Rise C."/>
            <person name="Rogov P."/>
            <person name="Ross K."/>
            <person name="Ryan E."/>
            <person name="Settipalli S."/>
            <person name="Shea T."/>
            <person name="Sherpa N."/>
            <person name="Shi L."/>
            <person name="Shih D."/>
            <person name="Sparrow T."/>
            <person name="Spaulding J."/>
            <person name="Stalker J."/>
            <person name="Stange-Thomann N."/>
            <person name="Stavropoulos S."/>
            <person name="Stone C."/>
            <person name="Strader C."/>
            <person name="Tesfaye S."/>
            <person name="Thomson T."/>
            <person name="Thoulutsang Y."/>
            <person name="Thoulutsang D."/>
            <person name="Topham K."/>
            <person name="Topping I."/>
            <person name="Tsamla T."/>
            <person name="Vassiliev H."/>
            <person name="Vo A."/>
            <person name="Wangchuk T."/>
            <person name="Wangdi T."/>
            <person name="Weiand M."/>
            <person name="Wilkinson J."/>
            <person name="Wilson A."/>
            <person name="Yadav S."/>
            <person name="Young G."/>
            <person name="Yu Q."/>
            <person name="Zembek L."/>
            <person name="Zhong D."/>
            <person name="Zimmer A."/>
            <person name="Zwirko Z."/>
            <person name="Jaffe D.B."/>
            <person name="Alvarez P."/>
            <person name="Brockman W."/>
            <person name="Butler J."/>
            <person name="Chin C."/>
            <person name="Gnerre S."/>
            <person name="Grabherr M."/>
            <person name="Kleber M."/>
            <person name="Mauceli E."/>
            <person name="MacCallum I."/>
        </authorList>
    </citation>
    <scope>NUCLEOTIDE SEQUENCE [LARGE SCALE GENOMIC DNA]</scope>
    <source>
        <strain evidence="19">Tucson 14024-0371.13</strain>
    </source>
</reference>
<dbReference type="SMR" id="A0A0P8XYL8"/>
<comment type="similarity">
    <text evidence="11">Belongs to the protein kinase superfamily. CMGC Ser/Thr protein kinase family. Lammer subfamily.</text>
</comment>
<evidence type="ECO:0000256" key="2">
    <source>
        <dbReference type="ARBA" id="ARBA00013203"/>
    </source>
</evidence>
<sequence length="583" mass="68103">MQLQPNKEPMHLNGDNSSQQSRLSWPALTQLLSGLWQRLYLPRSPFLALPAPPQLPHPSPSAPNSTQNAEEMPRTRRRHHSRDRSSAGTRDKRRRLDTGDHSPPPAEAPSPPRITKTHHTRSAAKRRRHELDAKNSSQISKEPTFDDSISSRRRKERSKRSHRKSPASSRRQHKNRYRDETSHSSSRRRHRDRAKDERDSGRNNRQSQAKTAKPVIQDDADGHLIYHTGDILHHRYKIMATLGEGTFGRVVKVKDMERDYCMALKIIKNVEKYREAAKLEINALEKIAQKDPHCDHLCVKMVDWFDYHGHMCIVFEMLGLSVFDFLRENNYVPYPLDQVRHMAYQLCYSVKFLHDNRLTHTDLKPENILFVDSDYTAHYNHKLNREVRRVKSTDVRLIDFGSATFDHEHHSTIVSTRHYRAPEVILELGWSQPCDVWSIGCILFELYLGITLFQTHDNREHLAMMERILGQIPYRMARKTKTKYFYHGKLDWDEKSSAGRYVRDHCKPLFLCQLSDSEDHCELFSLIKKMLEYEPSSRITLGEALRHPFFDRLPPHQRVGEMSNKQPLSSGSSSRERSHSLSR</sequence>
<evidence type="ECO:0000256" key="7">
    <source>
        <dbReference type="ARBA" id="ARBA00022777"/>
    </source>
</evidence>
<dbReference type="GO" id="GO:0004712">
    <property type="term" value="F:protein serine/threonine/tyrosine kinase activity"/>
    <property type="evidence" value="ECO:0007669"/>
    <property type="project" value="UniProtKB-EC"/>
</dbReference>
<dbReference type="CDD" id="cd14134">
    <property type="entry name" value="PKc_CLK"/>
    <property type="match status" value="1"/>
</dbReference>
<dbReference type="GO" id="GO:0005524">
    <property type="term" value="F:ATP binding"/>
    <property type="evidence" value="ECO:0007669"/>
    <property type="project" value="UniProtKB-UniRule"/>
</dbReference>
<dbReference type="Gene3D" id="1.10.510.10">
    <property type="entry name" value="Transferase(Phosphotransferase) domain 1"/>
    <property type="match status" value="1"/>
</dbReference>
<keyword evidence="5" id="KW-0808">Transferase</keyword>
<keyword evidence="8 15" id="KW-0067">ATP-binding</keyword>
<dbReference type="GO" id="GO:0043484">
    <property type="term" value="P:regulation of RNA splicing"/>
    <property type="evidence" value="ECO:0007669"/>
    <property type="project" value="TreeGrafter"/>
</dbReference>
<keyword evidence="7" id="KW-0418">Kinase</keyword>
<feature type="compositionally biased region" description="Pro residues" evidence="16">
    <location>
        <begin position="102"/>
        <end position="112"/>
    </location>
</feature>
<dbReference type="InterPro" id="IPR051175">
    <property type="entry name" value="CLK_kinases"/>
</dbReference>
<dbReference type="Proteomes" id="UP000007801">
    <property type="component" value="Unassembled WGS sequence"/>
</dbReference>
<dbReference type="GeneID" id="6499809"/>
<evidence type="ECO:0000256" key="8">
    <source>
        <dbReference type="ARBA" id="ARBA00022840"/>
    </source>
</evidence>
<proteinExistence type="inferred from homology"/>
<dbReference type="EC" id="2.7.12.1" evidence="2"/>
<keyword evidence="19" id="KW-1185">Reference proteome</keyword>
<keyword evidence="9" id="KW-0829">Tyrosine-protein kinase</keyword>